<dbReference type="GO" id="GO:0009117">
    <property type="term" value="P:nucleotide metabolic process"/>
    <property type="evidence" value="ECO:0007669"/>
    <property type="project" value="UniProtKB-KW"/>
</dbReference>
<accession>A0A9D1LZC9</accession>
<reference evidence="4" key="2">
    <citation type="journal article" date="2021" name="PeerJ">
        <title>Extensive microbial diversity within the chicken gut microbiome revealed by metagenomics and culture.</title>
        <authorList>
            <person name="Gilroy R."/>
            <person name="Ravi A."/>
            <person name="Getino M."/>
            <person name="Pursley I."/>
            <person name="Horton D.L."/>
            <person name="Alikhan N.F."/>
            <person name="Baker D."/>
            <person name="Gharbi K."/>
            <person name="Hall N."/>
            <person name="Watson M."/>
            <person name="Adriaenssens E.M."/>
            <person name="Foster-Nyarko E."/>
            <person name="Jarju S."/>
            <person name="Secka A."/>
            <person name="Antonio M."/>
            <person name="Oren A."/>
            <person name="Chaudhuri R.R."/>
            <person name="La Ragione R."/>
            <person name="Hildebrand F."/>
            <person name="Pallen M.J."/>
        </authorList>
    </citation>
    <scope>NUCLEOTIDE SEQUENCE</scope>
    <source>
        <strain evidence="4">ChiGjej1B1-1684</strain>
    </source>
</reference>
<evidence type="ECO:0000313" key="5">
    <source>
        <dbReference type="Proteomes" id="UP000824118"/>
    </source>
</evidence>
<dbReference type="PANTHER" id="PTHR43213">
    <property type="entry name" value="BIFUNCTIONAL DTTP/UTP PYROPHOSPHATASE/METHYLTRANSFERASE PROTEIN-RELATED"/>
    <property type="match status" value="1"/>
</dbReference>
<comment type="function">
    <text evidence="3">Nucleoside triphosphate pyrophosphatase that hydrolyzes dTTP and UTP. May have a dual role in cell division arrest and in preventing the incorporation of modified nucleotides into cellular nucleic acids.</text>
</comment>
<dbReference type="InterPro" id="IPR003697">
    <property type="entry name" value="Maf-like"/>
</dbReference>
<evidence type="ECO:0000256" key="1">
    <source>
        <dbReference type="ARBA" id="ARBA00001968"/>
    </source>
</evidence>
<dbReference type="Gene3D" id="3.90.950.10">
    <property type="match status" value="1"/>
</dbReference>
<keyword evidence="3" id="KW-0546">Nucleotide metabolism</keyword>
<evidence type="ECO:0000256" key="3">
    <source>
        <dbReference type="HAMAP-Rule" id="MF_00528"/>
    </source>
</evidence>
<dbReference type="CDD" id="cd00555">
    <property type="entry name" value="Maf"/>
    <property type="match status" value="1"/>
</dbReference>
<feature type="site" description="Important for substrate specificity" evidence="3">
    <location>
        <position position="161"/>
    </location>
</feature>
<evidence type="ECO:0000256" key="2">
    <source>
        <dbReference type="ARBA" id="ARBA00022801"/>
    </source>
</evidence>
<name>A0A9D1LZC9_9FIRM</name>
<evidence type="ECO:0000313" key="4">
    <source>
        <dbReference type="EMBL" id="HIU50784.1"/>
    </source>
</evidence>
<comment type="caution">
    <text evidence="4">The sequence shown here is derived from an EMBL/GenBank/DDBJ whole genome shotgun (WGS) entry which is preliminary data.</text>
</comment>
<dbReference type="GO" id="GO:0005737">
    <property type="term" value="C:cytoplasm"/>
    <property type="evidence" value="ECO:0007669"/>
    <property type="project" value="UniProtKB-SubCell"/>
</dbReference>
<proteinExistence type="inferred from homology"/>
<dbReference type="Pfam" id="PF02545">
    <property type="entry name" value="Maf"/>
    <property type="match status" value="1"/>
</dbReference>
<comment type="cofactor">
    <cofactor evidence="1 3">
        <name>a divalent metal cation</name>
        <dbReference type="ChEBI" id="CHEBI:60240"/>
    </cofactor>
</comment>
<dbReference type="EC" id="3.6.1.9" evidence="3"/>
<comment type="caution">
    <text evidence="3">Lacks conserved residue(s) required for the propagation of feature annotation.</text>
</comment>
<comment type="catalytic activity">
    <reaction evidence="3">
        <text>dTTP + H2O = dTMP + diphosphate + H(+)</text>
        <dbReference type="Rhea" id="RHEA:28534"/>
        <dbReference type="ChEBI" id="CHEBI:15377"/>
        <dbReference type="ChEBI" id="CHEBI:15378"/>
        <dbReference type="ChEBI" id="CHEBI:33019"/>
        <dbReference type="ChEBI" id="CHEBI:37568"/>
        <dbReference type="ChEBI" id="CHEBI:63528"/>
        <dbReference type="EC" id="3.6.1.9"/>
    </reaction>
</comment>
<dbReference type="InterPro" id="IPR029001">
    <property type="entry name" value="ITPase-like_fam"/>
</dbReference>
<organism evidence="4 5">
    <name type="scientific">Candidatus Limousia pullorum</name>
    <dbReference type="NCBI Taxonomy" id="2840860"/>
    <lineage>
        <taxon>Bacteria</taxon>
        <taxon>Bacillati</taxon>
        <taxon>Bacillota</taxon>
        <taxon>Clostridia</taxon>
        <taxon>Eubacteriales</taxon>
        <taxon>Oscillospiraceae</taxon>
        <taxon>Oscillospiraceae incertae sedis</taxon>
        <taxon>Candidatus Limousia</taxon>
    </lineage>
</organism>
<comment type="similarity">
    <text evidence="3">Belongs to the Maf family. YhdE subfamily.</text>
</comment>
<dbReference type="AlphaFoldDB" id="A0A9D1LZC9"/>
<dbReference type="PIRSF" id="PIRSF006305">
    <property type="entry name" value="Maf"/>
    <property type="match status" value="1"/>
</dbReference>
<gene>
    <name evidence="4" type="primary">maf</name>
    <name evidence="4" type="ORF">IAD22_07205</name>
</gene>
<dbReference type="PANTHER" id="PTHR43213:SF5">
    <property type="entry name" value="BIFUNCTIONAL DTTP_UTP PYROPHOSPHATASE_METHYLTRANSFERASE PROTEIN-RELATED"/>
    <property type="match status" value="1"/>
</dbReference>
<feature type="site" description="Important for substrate specificity" evidence="3">
    <location>
        <position position="20"/>
    </location>
</feature>
<dbReference type="EMBL" id="DVNG01000108">
    <property type="protein sequence ID" value="HIU50784.1"/>
    <property type="molecule type" value="Genomic_DNA"/>
</dbReference>
<protein>
    <recommendedName>
        <fullName evidence="3">dTTP/UTP pyrophosphatase</fullName>
        <shortName evidence="3">dTTPase/UTPase</shortName>
        <ecNumber evidence="3">3.6.1.9</ecNumber>
    </recommendedName>
    <alternativeName>
        <fullName evidence="3">Nucleoside triphosphate pyrophosphatase</fullName>
    </alternativeName>
    <alternativeName>
        <fullName evidence="3">Nucleotide pyrophosphatase</fullName>
        <shortName evidence="3">Nucleotide PPase</shortName>
    </alternativeName>
</protein>
<keyword evidence="3" id="KW-0963">Cytoplasm</keyword>
<dbReference type="HAMAP" id="MF_00528">
    <property type="entry name" value="Maf"/>
    <property type="match status" value="1"/>
</dbReference>
<comment type="catalytic activity">
    <reaction evidence="3">
        <text>UTP + H2O = UMP + diphosphate + H(+)</text>
        <dbReference type="Rhea" id="RHEA:29395"/>
        <dbReference type="ChEBI" id="CHEBI:15377"/>
        <dbReference type="ChEBI" id="CHEBI:15378"/>
        <dbReference type="ChEBI" id="CHEBI:33019"/>
        <dbReference type="ChEBI" id="CHEBI:46398"/>
        <dbReference type="ChEBI" id="CHEBI:57865"/>
        <dbReference type="EC" id="3.6.1.9"/>
    </reaction>
</comment>
<comment type="subcellular location">
    <subcellularLocation>
        <location evidence="3">Cytoplasm</location>
    </subcellularLocation>
</comment>
<feature type="active site" description="Proton acceptor" evidence="3">
    <location>
        <position position="78"/>
    </location>
</feature>
<keyword evidence="2 3" id="KW-0378">Hydrolase</keyword>
<dbReference type="SUPFAM" id="SSF52972">
    <property type="entry name" value="ITPase-like"/>
    <property type="match status" value="1"/>
</dbReference>
<feature type="site" description="Important for substrate specificity" evidence="3">
    <location>
        <position position="79"/>
    </location>
</feature>
<dbReference type="GO" id="GO:0047429">
    <property type="term" value="F:nucleoside triphosphate diphosphatase activity"/>
    <property type="evidence" value="ECO:0007669"/>
    <property type="project" value="UniProtKB-EC"/>
</dbReference>
<sequence>MSLFRLKDGENIILASASPRRRELFKLICEDFKSVSPDVDETVPAQVEILERPQFLAVKKAMHIWGCLSEKAVVIGCDTGVFIDDEMLGKPKDEEEAFSMLKKLQGKDHLVVTGCCITDGTHKREFSVTSRVFFYPLSDEDIRDYIATGEPMDKAGAYGIQGKGSLLIEKIQGDYFNIVGLPLSALARELKAFLREIKNF</sequence>
<dbReference type="NCBIfam" id="TIGR00172">
    <property type="entry name" value="maf"/>
    <property type="match status" value="1"/>
</dbReference>
<reference evidence="4" key="1">
    <citation type="submission" date="2020-10" db="EMBL/GenBank/DDBJ databases">
        <authorList>
            <person name="Gilroy R."/>
        </authorList>
    </citation>
    <scope>NUCLEOTIDE SEQUENCE</scope>
    <source>
        <strain evidence="4">ChiGjej1B1-1684</strain>
    </source>
</reference>
<dbReference type="Proteomes" id="UP000824118">
    <property type="component" value="Unassembled WGS sequence"/>
</dbReference>